<dbReference type="Pfam" id="PF00684">
    <property type="entry name" value="DnaJ_CXXCXGXG"/>
    <property type="match status" value="1"/>
</dbReference>
<evidence type="ECO:0000256" key="1">
    <source>
        <dbReference type="ARBA" id="ARBA00023186"/>
    </source>
</evidence>
<keyword evidence="5" id="KW-1185">Reference proteome</keyword>
<dbReference type="CDD" id="cd10719">
    <property type="entry name" value="DnaJ_zf"/>
    <property type="match status" value="1"/>
</dbReference>
<accession>A0A0L0G558</accession>
<dbReference type="PANTHER" id="PTHR43096:SF52">
    <property type="entry name" value="DNAJ HOMOLOG 1, MITOCHONDRIAL-RELATED"/>
    <property type="match status" value="1"/>
</dbReference>
<dbReference type="PANTHER" id="PTHR43096">
    <property type="entry name" value="DNAJ HOMOLOG 1, MITOCHONDRIAL-RELATED"/>
    <property type="match status" value="1"/>
</dbReference>
<dbReference type="InterPro" id="IPR002939">
    <property type="entry name" value="DnaJ_C"/>
</dbReference>
<evidence type="ECO:0000313" key="5">
    <source>
        <dbReference type="Proteomes" id="UP000054560"/>
    </source>
</evidence>
<evidence type="ECO:0000313" key="4">
    <source>
        <dbReference type="EMBL" id="KNC84054.1"/>
    </source>
</evidence>
<dbReference type="AlphaFoldDB" id="A0A0L0G558"/>
<dbReference type="GO" id="GO:0005737">
    <property type="term" value="C:cytoplasm"/>
    <property type="evidence" value="ECO:0007669"/>
    <property type="project" value="TreeGrafter"/>
</dbReference>
<feature type="zinc finger region" description="CR-type" evidence="2">
    <location>
        <begin position="90"/>
        <end position="171"/>
    </location>
</feature>
<keyword evidence="2" id="KW-0479">Metal-binding</keyword>
<dbReference type="STRING" id="667725.A0A0L0G558"/>
<dbReference type="EMBL" id="KQ241791">
    <property type="protein sequence ID" value="KNC84054.1"/>
    <property type="molecule type" value="Genomic_DNA"/>
</dbReference>
<proteinExistence type="predicted"/>
<dbReference type="GO" id="GO:0051082">
    <property type="term" value="F:unfolded protein binding"/>
    <property type="evidence" value="ECO:0007669"/>
    <property type="project" value="InterPro"/>
</dbReference>
<reference evidence="4 5" key="1">
    <citation type="submission" date="2011-02" db="EMBL/GenBank/DDBJ databases">
        <title>The Genome Sequence of Sphaeroforma arctica JP610.</title>
        <authorList>
            <consortium name="The Broad Institute Genome Sequencing Platform"/>
            <person name="Russ C."/>
            <person name="Cuomo C."/>
            <person name="Young S.K."/>
            <person name="Zeng Q."/>
            <person name="Gargeya S."/>
            <person name="Alvarado L."/>
            <person name="Berlin A."/>
            <person name="Chapman S.B."/>
            <person name="Chen Z."/>
            <person name="Freedman E."/>
            <person name="Gellesch M."/>
            <person name="Goldberg J."/>
            <person name="Griggs A."/>
            <person name="Gujja S."/>
            <person name="Heilman E."/>
            <person name="Heiman D."/>
            <person name="Howarth C."/>
            <person name="Mehta T."/>
            <person name="Neiman D."/>
            <person name="Pearson M."/>
            <person name="Roberts A."/>
            <person name="Saif S."/>
            <person name="Shea T."/>
            <person name="Shenoy N."/>
            <person name="Sisk P."/>
            <person name="Stolte C."/>
            <person name="Sykes S."/>
            <person name="White J."/>
            <person name="Yandava C."/>
            <person name="Burger G."/>
            <person name="Gray M.W."/>
            <person name="Holland P.W.H."/>
            <person name="King N."/>
            <person name="Lang F.B.F."/>
            <person name="Roger A.J."/>
            <person name="Ruiz-Trillo I."/>
            <person name="Haas B."/>
            <person name="Nusbaum C."/>
            <person name="Birren B."/>
        </authorList>
    </citation>
    <scope>NUCLEOTIDE SEQUENCE [LARGE SCALE GENOMIC DNA]</scope>
    <source>
        <strain evidence="4 5">JP610</strain>
    </source>
</reference>
<feature type="domain" description="CR-type" evidence="3">
    <location>
        <begin position="90"/>
        <end position="171"/>
    </location>
</feature>
<evidence type="ECO:0000256" key="2">
    <source>
        <dbReference type="PROSITE-ProRule" id="PRU00546"/>
    </source>
</evidence>
<dbReference type="GO" id="GO:0008270">
    <property type="term" value="F:zinc ion binding"/>
    <property type="evidence" value="ECO:0007669"/>
    <property type="project" value="UniProtKB-KW"/>
</dbReference>
<dbReference type="Gene3D" id="2.60.260.20">
    <property type="entry name" value="Urease metallochaperone UreE, N-terminal domain"/>
    <property type="match status" value="2"/>
</dbReference>
<dbReference type="Proteomes" id="UP000054560">
    <property type="component" value="Unassembled WGS sequence"/>
</dbReference>
<sequence>MSIYPPNFQCPVDLSVTLLISALHLHILSNEKLRQSYDEGNGPAPNDLSFDAEQMLREFEKAFNKEGKIESNRRPVTIPIQLNFLAAVKGCEVDVSYRLKEKCVPCKGSGATAGSPAHVVCSKCGGGGLVMMPAFFILEAHEIDCPKCSGEGVIVPEPCRSCFGRGAEHSTVNKKVQIPPGVVNGQEILLEKSGQAVVMLHVDESSKTFKRKGMDIFSTIEVCALRAALGDVPCNMETVHGTHSVVLPSGTQHGDEVRLAGKGIQSLEADIPPGAHVGVVRIVVPRLLTSSQSERLKKFDAT</sequence>
<dbReference type="GO" id="GO:0042026">
    <property type="term" value="P:protein refolding"/>
    <property type="evidence" value="ECO:0007669"/>
    <property type="project" value="TreeGrafter"/>
</dbReference>
<evidence type="ECO:0000259" key="3">
    <source>
        <dbReference type="PROSITE" id="PS51188"/>
    </source>
</evidence>
<dbReference type="eggNOG" id="KOG0715">
    <property type="taxonomic scope" value="Eukaryota"/>
</dbReference>
<dbReference type="RefSeq" id="XP_014157956.1">
    <property type="nucleotide sequence ID" value="XM_014302481.1"/>
</dbReference>
<dbReference type="SUPFAM" id="SSF57938">
    <property type="entry name" value="DnaJ/Hsp40 cysteine-rich domain"/>
    <property type="match status" value="1"/>
</dbReference>
<protein>
    <recommendedName>
        <fullName evidence="3">CR-type domain-containing protein</fullName>
    </recommendedName>
</protein>
<keyword evidence="2" id="KW-0862">Zinc</keyword>
<dbReference type="PROSITE" id="PS51188">
    <property type="entry name" value="ZF_CR"/>
    <property type="match status" value="1"/>
</dbReference>
<keyword evidence="1" id="KW-0143">Chaperone</keyword>
<dbReference type="Gene3D" id="2.10.230.10">
    <property type="entry name" value="Heat shock protein DnaJ, cysteine-rich domain"/>
    <property type="match status" value="1"/>
</dbReference>
<dbReference type="InterPro" id="IPR036410">
    <property type="entry name" value="HSP_DnaJ_Cys-rich_dom_sf"/>
</dbReference>
<gene>
    <name evidence="4" type="ORF">SARC_03716</name>
</gene>
<dbReference type="InterPro" id="IPR001305">
    <property type="entry name" value="HSP_DnaJ_Cys-rich_dom"/>
</dbReference>
<dbReference type="SUPFAM" id="SSF49493">
    <property type="entry name" value="HSP40/DnaJ peptide-binding domain"/>
    <property type="match status" value="1"/>
</dbReference>
<name>A0A0L0G558_9EUKA</name>
<dbReference type="Pfam" id="PF01556">
    <property type="entry name" value="DnaJ_C"/>
    <property type="match status" value="1"/>
</dbReference>
<organism evidence="4 5">
    <name type="scientific">Sphaeroforma arctica JP610</name>
    <dbReference type="NCBI Taxonomy" id="667725"/>
    <lineage>
        <taxon>Eukaryota</taxon>
        <taxon>Ichthyosporea</taxon>
        <taxon>Ichthyophonida</taxon>
        <taxon>Sphaeroforma</taxon>
    </lineage>
</organism>
<dbReference type="InterPro" id="IPR008971">
    <property type="entry name" value="HSP40/DnaJ_pept-bd"/>
</dbReference>
<keyword evidence="2" id="KW-0863">Zinc-finger</keyword>
<dbReference type="GeneID" id="25904220"/>
<dbReference type="GO" id="GO:0031072">
    <property type="term" value="F:heat shock protein binding"/>
    <property type="evidence" value="ECO:0007669"/>
    <property type="project" value="InterPro"/>
</dbReference>
<dbReference type="OrthoDB" id="10256793at2759"/>